<sequence length="379" mass="42076">MKIAIFDKDYKYLLNLAGKLSFLCPREEFSVFNEQKKLVYDLETRNIDLLIAATNPALPAETLEHCETLKLYKERPGGFIENLADGFSTCAKCNDGSDTNGSGCYSNLTCAANASEATDLVQEINPYYCTDFSRYTPPKRIAEFILNRAANHPDRINTVGKMIGLLAPPCDNTQAVSAVNKLVAQYSTLGLKLLILPFCPQLLFPLPWLNTINGHHLNGNSTADEKVNVSSVEASTNISADFDDKPTLSELIKAINIENGDVNSMFKQSEIELTPNVRLLLPFRRYDDLINLQTEECTSLIVAFKEFVRISEPFTVGIIYMCGLSPASTVACLNLTGTTQIISPTIPAFNHVWQLELKDIMEISPELKTKITHLPILDL</sequence>
<name>A0A2J8B442_9FIRM</name>
<evidence type="ECO:0000313" key="1">
    <source>
        <dbReference type="EMBL" id="PNH19547.1"/>
    </source>
</evidence>
<reference evidence="2" key="1">
    <citation type="submission" date="2017-04" db="EMBL/GenBank/DDBJ databases">
        <authorList>
            <person name="Bumgarner R.E."/>
            <person name="Fredricks D.N."/>
            <person name="Srinivasan S."/>
        </authorList>
    </citation>
    <scope>NUCLEOTIDE SEQUENCE [LARGE SCALE GENOMIC DNA]</scope>
    <source>
        <strain evidence="2">KA00405</strain>
    </source>
</reference>
<dbReference type="RefSeq" id="WP_102892224.1">
    <property type="nucleotide sequence ID" value="NZ_NBZD01000001.1"/>
</dbReference>
<organism evidence="1 2">
    <name type="scientific">Mageeibacillus indolicus</name>
    <dbReference type="NCBI Taxonomy" id="884684"/>
    <lineage>
        <taxon>Bacteria</taxon>
        <taxon>Bacillati</taxon>
        <taxon>Bacillota</taxon>
        <taxon>Clostridia</taxon>
        <taxon>Eubacteriales</taxon>
        <taxon>Oscillospiraceae</taxon>
        <taxon>Mageeibacillus</taxon>
    </lineage>
</organism>
<proteinExistence type="predicted"/>
<dbReference type="EMBL" id="NBZD01000001">
    <property type="protein sequence ID" value="PNH19547.1"/>
    <property type="molecule type" value="Genomic_DNA"/>
</dbReference>
<accession>A0A2J8B442</accession>
<evidence type="ECO:0000313" key="2">
    <source>
        <dbReference type="Proteomes" id="UP000236394"/>
    </source>
</evidence>
<dbReference type="AlphaFoldDB" id="A0A2J8B442"/>
<comment type="caution">
    <text evidence="1">The sequence shown here is derived from an EMBL/GenBank/DDBJ whole genome shotgun (WGS) entry which is preliminary data.</text>
</comment>
<dbReference type="Proteomes" id="UP000236394">
    <property type="component" value="Unassembled WGS sequence"/>
</dbReference>
<gene>
    <name evidence="1" type="ORF">B7R76_01285</name>
</gene>
<protein>
    <submittedName>
        <fullName evidence="1">Uncharacterized protein</fullName>
    </submittedName>
</protein>